<feature type="transmembrane region" description="Helical" evidence="1">
    <location>
        <begin position="126"/>
        <end position="149"/>
    </location>
</feature>
<evidence type="ECO:0000259" key="2">
    <source>
        <dbReference type="SMART" id="SM00014"/>
    </source>
</evidence>
<sequence>MGEDRVPVGIRKILDWDVRATKNAVDWAFTKYPSSTSSNAKAYMKILEISCHGIPWFAITMISIYLIPSAREFQVNLLMGLILDVILVALTKAISRRNRPSVSNDMFFTHGPDKFSFPSGHASRSVLLLLFLTHTIIDSMIILPILYLWVVAVCISRVLLRRHHLLDVAFGVIYGVIEFYILWILLWASQSTSRTIGNWIAGAEDEFDGS</sequence>
<dbReference type="CDD" id="cd03391">
    <property type="entry name" value="PAP2_containing_2_like"/>
    <property type="match status" value="1"/>
</dbReference>
<dbReference type="Gene3D" id="1.20.144.10">
    <property type="entry name" value="Phosphatidic acid phosphatase type 2/haloperoxidase"/>
    <property type="match status" value="1"/>
</dbReference>
<keyword evidence="4" id="KW-1185">Reference proteome</keyword>
<dbReference type="InterPro" id="IPR000326">
    <property type="entry name" value="PAP2/HPO"/>
</dbReference>
<accession>A0ABP1QX69</accession>
<evidence type="ECO:0000313" key="4">
    <source>
        <dbReference type="Proteomes" id="UP001642540"/>
    </source>
</evidence>
<feature type="transmembrane region" description="Helical" evidence="1">
    <location>
        <begin position="46"/>
        <end position="67"/>
    </location>
</feature>
<dbReference type="Pfam" id="PF01569">
    <property type="entry name" value="PAP2"/>
    <property type="match status" value="1"/>
</dbReference>
<comment type="caution">
    <text evidence="3">The sequence shown here is derived from an EMBL/GenBank/DDBJ whole genome shotgun (WGS) entry which is preliminary data.</text>
</comment>
<feature type="transmembrane region" description="Helical" evidence="1">
    <location>
        <begin position="73"/>
        <end position="91"/>
    </location>
</feature>
<dbReference type="SMART" id="SM00014">
    <property type="entry name" value="acidPPc"/>
    <property type="match status" value="1"/>
</dbReference>
<dbReference type="InterPro" id="IPR036938">
    <property type="entry name" value="PAP2/HPO_sf"/>
</dbReference>
<keyword evidence="1" id="KW-0472">Membrane</keyword>
<organism evidence="3 4">
    <name type="scientific">Orchesella dallaii</name>
    <dbReference type="NCBI Taxonomy" id="48710"/>
    <lineage>
        <taxon>Eukaryota</taxon>
        <taxon>Metazoa</taxon>
        <taxon>Ecdysozoa</taxon>
        <taxon>Arthropoda</taxon>
        <taxon>Hexapoda</taxon>
        <taxon>Collembola</taxon>
        <taxon>Entomobryomorpha</taxon>
        <taxon>Entomobryoidea</taxon>
        <taxon>Orchesellidae</taxon>
        <taxon>Orchesellinae</taxon>
        <taxon>Orchesella</taxon>
    </lineage>
</organism>
<dbReference type="PANTHER" id="PTHR14969">
    <property type="entry name" value="SPHINGOSINE-1-PHOSPHATE PHOSPHOHYDROLASE"/>
    <property type="match status" value="1"/>
</dbReference>
<keyword evidence="1" id="KW-0812">Transmembrane</keyword>
<feature type="transmembrane region" description="Helical" evidence="1">
    <location>
        <begin position="169"/>
        <end position="188"/>
    </location>
</feature>
<dbReference type="PANTHER" id="PTHR14969:SF13">
    <property type="entry name" value="AT30094P"/>
    <property type="match status" value="1"/>
</dbReference>
<feature type="domain" description="Phosphatidic acid phosphatase type 2/haloperoxidase" evidence="2">
    <location>
        <begin position="75"/>
        <end position="183"/>
    </location>
</feature>
<reference evidence="3 4" key="1">
    <citation type="submission" date="2024-08" db="EMBL/GenBank/DDBJ databases">
        <authorList>
            <person name="Cucini C."/>
            <person name="Frati F."/>
        </authorList>
    </citation>
    <scope>NUCLEOTIDE SEQUENCE [LARGE SCALE GENOMIC DNA]</scope>
</reference>
<evidence type="ECO:0000313" key="3">
    <source>
        <dbReference type="EMBL" id="CAL8113830.1"/>
    </source>
</evidence>
<keyword evidence="1" id="KW-1133">Transmembrane helix</keyword>
<name>A0ABP1QX69_9HEXA</name>
<gene>
    <name evidence="3" type="ORF">ODALV1_LOCUS16192</name>
</gene>
<dbReference type="EMBL" id="CAXLJM020000049">
    <property type="protein sequence ID" value="CAL8113830.1"/>
    <property type="molecule type" value="Genomic_DNA"/>
</dbReference>
<dbReference type="Proteomes" id="UP001642540">
    <property type="component" value="Unassembled WGS sequence"/>
</dbReference>
<protein>
    <recommendedName>
        <fullName evidence="2">Phosphatidic acid phosphatase type 2/haloperoxidase domain-containing protein</fullName>
    </recommendedName>
</protein>
<dbReference type="SUPFAM" id="SSF48317">
    <property type="entry name" value="Acid phosphatase/Vanadium-dependent haloperoxidase"/>
    <property type="match status" value="1"/>
</dbReference>
<evidence type="ECO:0000256" key="1">
    <source>
        <dbReference type="SAM" id="Phobius"/>
    </source>
</evidence>
<proteinExistence type="predicted"/>